<keyword evidence="3" id="KW-1185">Reference proteome</keyword>
<feature type="compositionally biased region" description="Low complexity" evidence="1">
    <location>
        <begin position="152"/>
        <end position="161"/>
    </location>
</feature>
<feature type="compositionally biased region" description="Polar residues" evidence="1">
    <location>
        <begin position="138"/>
        <end position="151"/>
    </location>
</feature>
<evidence type="ECO:0000313" key="2">
    <source>
        <dbReference type="EMBL" id="WNH52264.1"/>
    </source>
</evidence>
<sequence>MKQDSWPKFKAQSRFAAQYLLKMDKRARKDPHWYVLALNVARYEGVDVQSFMNLYDEGIRRHPRLYGIHFSAVEYFVPKWGGNADAIDALVQRAQKRLPRKEHDALYARMYRLAAQSQFRTSLFAWSKGDGPPCEAVSRTSLNTTPRNGTFSPSPTSPTSPARQATWRPHARWCRR</sequence>
<dbReference type="RefSeq" id="WP_311191469.1">
    <property type="nucleotide sequence ID" value="NZ_CP115541.1"/>
</dbReference>
<proteinExistence type="predicted"/>
<reference evidence="2 3" key="1">
    <citation type="submission" date="2022-12" db="EMBL/GenBank/DDBJ databases">
        <title>Two new species, Stenotrophomonas aracearum and Stenotrophomonas oahuensis, isolated from Anthurium (Araceae family) in Hawaii.</title>
        <authorList>
            <person name="Chunag S.C."/>
            <person name="Dobhal S."/>
            <person name="Alvarez A."/>
            <person name="Arif M."/>
        </authorList>
    </citation>
    <scope>NUCLEOTIDE SEQUENCE [LARGE SCALE GENOMIC DNA]</scope>
    <source>
        <strain evidence="2 3">A5586</strain>
    </source>
</reference>
<protein>
    <recommendedName>
        <fullName evidence="4">Transglycosylase SLT domain-containing protein</fullName>
    </recommendedName>
</protein>
<organism evidence="2 3">
    <name type="scientific">Stenotrophomonas oahuensis</name>
    <dbReference type="NCBI Taxonomy" id="3003271"/>
    <lineage>
        <taxon>Bacteria</taxon>
        <taxon>Pseudomonadati</taxon>
        <taxon>Pseudomonadota</taxon>
        <taxon>Gammaproteobacteria</taxon>
        <taxon>Lysobacterales</taxon>
        <taxon>Lysobacteraceae</taxon>
        <taxon>Stenotrophomonas</taxon>
    </lineage>
</organism>
<name>A0ABY9YMZ9_9GAMM</name>
<dbReference type="EMBL" id="CP115541">
    <property type="protein sequence ID" value="WNH52264.1"/>
    <property type="molecule type" value="Genomic_DNA"/>
</dbReference>
<feature type="region of interest" description="Disordered" evidence="1">
    <location>
        <begin position="135"/>
        <end position="176"/>
    </location>
</feature>
<accession>A0ABY9YMZ9</accession>
<dbReference type="Proteomes" id="UP001302072">
    <property type="component" value="Chromosome"/>
</dbReference>
<gene>
    <name evidence="2" type="ORF">PDM29_18315</name>
</gene>
<evidence type="ECO:0000256" key="1">
    <source>
        <dbReference type="SAM" id="MobiDB-lite"/>
    </source>
</evidence>
<evidence type="ECO:0000313" key="3">
    <source>
        <dbReference type="Proteomes" id="UP001302072"/>
    </source>
</evidence>
<evidence type="ECO:0008006" key="4">
    <source>
        <dbReference type="Google" id="ProtNLM"/>
    </source>
</evidence>